<evidence type="ECO:0000259" key="2">
    <source>
        <dbReference type="Pfam" id="PF03033"/>
    </source>
</evidence>
<dbReference type="EMBL" id="BIFS01000001">
    <property type="protein sequence ID" value="GCE21402.1"/>
    <property type="molecule type" value="Genomic_DNA"/>
</dbReference>
<dbReference type="SUPFAM" id="SSF53756">
    <property type="entry name" value="UDP-Glycosyltransferase/glycogen phosphorylase"/>
    <property type="match status" value="1"/>
</dbReference>
<dbReference type="InterPro" id="IPR004276">
    <property type="entry name" value="GlycoTrans_28_N"/>
</dbReference>
<sequence length="210" mass="23492">MHITIITIGSRGDVQPYIALSRELLKAGHRVRLATHAAFEKLISDYDLDFYAIDDDPQAMFQGPEGLKLLDANANAFLFAYRLRQYLTPRMDLYMQRSLEACQDADMIFSSYMSFLIAYSVAEKLQRRLVATFLQPSLVPTDAFPEPTAPWLPQHPEKVGKVINEQSHLGPANSSGISSARPSTALASASTSYHHCQRNRSTRPSLTMLT</sequence>
<dbReference type="AlphaFoldDB" id="A0A402AQL9"/>
<dbReference type="InterPro" id="IPR050426">
    <property type="entry name" value="Glycosyltransferase_28"/>
</dbReference>
<evidence type="ECO:0000313" key="4">
    <source>
        <dbReference type="Proteomes" id="UP000287188"/>
    </source>
</evidence>
<dbReference type="Proteomes" id="UP000287188">
    <property type="component" value="Unassembled WGS sequence"/>
</dbReference>
<dbReference type="Pfam" id="PF03033">
    <property type="entry name" value="Glyco_transf_28"/>
    <property type="match status" value="1"/>
</dbReference>
<evidence type="ECO:0000313" key="3">
    <source>
        <dbReference type="EMBL" id="GCE21402.1"/>
    </source>
</evidence>
<organism evidence="3 4">
    <name type="scientific">Dictyobacter kobayashii</name>
    <dbReference type="NCBI Taxonomy" id="2014872"/>
    <lineage>
        <taxon>Bacteria</taxon>
        <taxon>Bacillati</taxon>
        <taxon>Chloroflexota</taxon>
        <taxon>Ktedonobacteria</taxon>
        <taxon>Ktedonobacterales</taxon>
        <taxon>Dictyobacteraceae</taxon>
        <taxon>Dictyobacter</taxon>
    </lineage>
</organism>
<protein>
    <recommendedName>
        <fullName evidence="2">Glycosyltransferase family 28 N-terminal domain-containing protein</fullName>
    </recommendedName>
</protein>
<proteinExistence type="predicted"/>
<dbReference type="OrthoDB" id="9805366at2"/>
<dbReference type="PANTHER" id="PTHR48050">
    <property type="entry name" value="STEROL 3-BETA-GLUCOSYLTRANSFERASE"/>
    <property type="match status" value="1"/>
</dbReference>
<reference evidence="4" key="1">
    <citation type="submission" date="2018-12" db="EMBL/GenBank/DDBJ databases">
        <title>Tengunoibacter tsumagoiensis gen. nov., sp. nov., Dictyobacter kobayashii sp. nov., D. alpinus sp. nov., and D. joshuensis sp. nov. and description of Dictyobacteraceae fam. nov. within the order Ktedonobacterales isolated from Tengu-no-mugimeshi.</title>
        <authorList>
            <person name="Wang C.M."/>
            <person name="Zheng Y."/>
            <person name="Sakai Y."/>
            <person name="Toyoda A."/>
            <person name="Minakuchi Y."/>
            <person name="Abe K."/>
            <person name="Yokota A."/>
            <person name="Yabe S."/>
        </authorList>
    </citation>
    <scope>NUCLEOTIDE SEQUENCE [LARGE SCALE GENOMIC DNA]</scope>
    <source>
        <strain evidence="4">Uno11</strain>
    </source>
</reference>
<accession>A0A402AQL9</accession>
<dbReference type="GO" id="GO:1901137">
    <property type="term" value="P:carbohydrate derivative biosynthetic process"/>
    <property type="evidence" value="ECO:0007669"/>
    <property type="project" value="UniProtKB-ARBA"/>
</dbReference>
<gene>
    <name evidence="3" type="ORF">KDK_52020</name>
</gene>
<feature type="domain" description="Glycosyltransferase family 28 N-terminal" evidence="2">
    <location>
        <begin position="3"/>
        <end position="136"/>
    </location>
</feature>
<comment type="caution">
    <text evidence="3">The sequence shown here is derived from an EMBL/GenBank/DDBJ whole genome shotgun (WGS) entry which is preliminary data.</text>
</comment>
<dbReference type="GO" id="GO:0005975">
    <property type="term" value="P:carbohydrate metabolic process"/>
    <property type="evidence" value="ECO:0007669"/>
    <property type="project" value="InterPro"/>
</dbReference>
<dbReference type="RefSeq" id="WP_126553044.1">
    <property type="nucleotide sequence ID" value="NZ_BIFS01000001.1"/>
</dbReference>
<name>A0A402AQL9_9CHLR</name>
<dbReference type="GO" id="GO:0016758">
    <property type="term" value="F:hexosyltransferase activity"/>
    <property type="evidence" value="ECO:0007669"/>
    <property type="project" value="InterPro"/>
</dbReference>
<dbReference type="Gene3D" id="3.40.50.2000">
    <property type="entry name" value="Glycogen Phosphorylase B"/>
    <property type="match status" value="1"/>
</dbReference>
<feature type="region of interest" description="Disordered" evidence="1">
    <location>
        <begin position="188"/>
        <end position="210"/>
    </location>
</feature>
<evidence type="ECO:0000256" key="1">
    <source>
        <dbReference type="SAM" id="MobiDB-lite"/>
    </source>
</evidence>
<dbReference type="PANTHER" id="PTHR48050:SF13">
    <property type="entry name" value="STEROL 3-BETA-GLUCOSYLTRANSFERASE UGT80A2"/>
    <property type="match status" value="1"/>
</dbReference>
<keyword evidence="4" id="KW-1185">Reference proteome</keyword>